<dbReference type="GO" id="GO:0000155">
    <property type="term" value="F:phosphorelay sensor kinase activity"/>
    <property type="evidence" value="ECO:0007669"/>
    <property type="project" value="InterPro"/>
</dbReference>
<dbReference type="Pfam" id="PF00512">
    <property type="entry name" value="HisKA"/>
    <property type="match status" value="1"/>
</dbReference>
<name>A0A6B3VSQ7_9BACI</name>
<evidence type="ECO:0000256" key="2">
    <source>
        <dbReference type="ARBA" id="ARBA00012438"/>
    </source>
</evidence>
<dbReference type="Gene3D" id="1.10.490.70">
    <property type="entry name" value="Histidine kinase N-terminal domain"/>
    <property type="match status" value="1"/>
</dbReference>
<dbReference type="InterPro" id="IPR003594">
    <property type="entry name" value="HATPase_dom"/>
</dbReference>
<dbReference type="SMART" id="SM00387">
    <property type="entry name" value="HATPase_c"/>
    <property type="match status" value="1"/>
</dbReference>
<evidence type="ECO:0000259" key="9">
    <source>
        <dbReference type="PROSITE" id="PS50109"/>
    </source>
</evidence>
<evidence type="ECO:0000256" key="4">
    <source>
        <dbReference type="ARBA" id="ARBA00022679"/>
    </source>
</evidence>
<reference evidence="10 13" key="2">
    <citation type="submission" date="2020-07" db="EMBL/GenBank/DDBJ databases">
        <authorList>
            <person name="Feng H."/>
        </authorList>
    </citation>
    <scope>NUCLEOTIDE SEQUENCE [LARGE SCALE GENOMIC DNA]</scope>
    <source>
        <strain evidence="10">S-12</strain>
        <strain evidence="13">s-12</strain>
    </source>
</reference>
<dbReference type="Gene3D" id="3.30.565.10">
    <property type="entry name" value="Histidine kinase-like ATPase, C-terminal domain"/>
    <property type="match status" value="1"/>
</dbReference>
<dbReference type="SUPFAM" id="SSF47384">
    <property type="entry name" value="Homodimeric domain of signal transducing histidine kinase"/>
    <property type="match status" value="1"/>
</dbReference>
<dbReference type="InterPro" id="IPR004358">
    <property type="entry name" value="Sig_transdc_His_kin-like_C"/>
</dbReference>
<dbReference type="Pfam" id="PF02518">
    <property type="entry name" value="HATPase_c"/>
    <property type="match status" value="1"/>
</dbReference>
<dbReference type="InterPro" id="IPR005467">
    <property type="entry name" value="His_kinase_dom"/>
</dbReference>
<evidence type="ECO:0000256" key="3">
    <source>
        <dbReference type="ARBA" id="ARBA00022553"/>
    </source>
</evidence>
<dbReference type="PRINTS" id="PR00344">
    <property type="entry name" value="BCTRLSENSOR"/>
</dbReference>
<dbReference type="Proteomes" id="UP000570010">
    <property type="component" value="Unassembled WGS sequence"/>
</dbReference>
<dbReference type="SMART" id="SM00388">
    <property type="entry name" value="HisKA"/>
    <property type="match status" value="1"/>
</dbReference>
<keyword evidence="4" id="KW-0808">Transferase</keyword>
<keyword evidence="8" id="KW-0902">Two-component regulatory system</keyword>
<feature type="domain" description="Histidine kinase" evidence="9">
    <location>
        <begin position="166"/>
        <end position="373"/>
    </location>
</feature>
<protein>
    <recommendedName>
        <fullName evidence="2">histidine kinase</fullName>
        <ecNumber evidence="2">2.7.13.3</ecNumber>
    </recommendedName>
</protein>
<gene>
    <name evidence="11" type="ORF">G4D64_00390</name>
    <name evidence="10" type="ORF">H1Z61_00390</name>
</gene>
<dbReference type="RefSeq" id="WP_163238934.1">
    <property type="nucleotide sequence ID" value="NZ_JAAIWN010000001.1"/>
</dbReference>
<evidence type="ECO:0000313" key="12">
    <source>
        <dbReference type="Proteomes" id="UP000472971"/>
    </source>
</evidence>
<dbReference type="EMBL" id="JAAIWN010000001">
    <property type="protein sequence ID" value="NEY80002.1"/>
    <property type="molecule type" value="Genomic_DNA"/>
</dbReference>
<dbReference type="InterPro" id="IPR003661">
    <property type="entry name" value="HisK_dim/P_dom"/>
</dbReference>
<evidence type="ECO:0000313" key="11">
    <source>
        <dbReference type="EMBL" id="NEY80002.1"/>
    </source>
</evidence>
<keyword evidence="5" id="KW-0547">Nucleotide-binding</keyword>
<dbReference type="InterPro" id="IPR018984">
    <property type="entry name" value="Histidine_kinase_N"/>
</dbReference>
<comment type="catalytic activity">
    <reaction evidence="1">
        <text>ATP + protein L-histidine = ADP + protein N-phospho-L-histidine.</text>
        <dbReference type="EC" id="2.7.13.3"/>
    </reaction>
</comment>
<evidence type="ECO:0000256" key="7">
    <source>
        <dbReference type="ARBA" id="ARBA00022840"/>
    </source>
</evidence>
<evidence type="ECO:0000256" key="6">
    <source>
        <dbReference type="ARBA" id="ARBA00022777"/>
    </source>
</evidence>
<dbReference type="GO" id="GO:0005524">
    <property type="term" value="F:ATP binding"/>
    <property type="evidence" value="ECO:0007669"/>
    <property type="project" value="UniProtKB-KW"/>
</dbReference>
<evidence type="ECO:0000256" key="5">
    <source>
        <dbReference type="ARBA" id="ARBA00022741"/>
    </source>
</evidence>
<dbReference type="InterPro" id="IPR036097">
    <property type="entry name" value="HisK_dim/P_sf"/>
</dbReference>
<evidence type="ECO:0000256" key="8">
    <source>
        <dbReference type="ARBA" id="ARBA00023012"/>
    </source>
</evidence>
<evidence type="ECO:0000313" key="13">
    <source>
        <dbReference type="Proteomes" id="UP000570010"/>
    </source>
</evidence>
<dbReference type="CDD" id="cd00082">
    <property type="entry name" value="HisKA"/>
    <property type="match status" value="1"/>
</dbReference>
<keyword evidence="3" id="KW-0597">Phosphoprotein</keyword>
<comment type="caution">
    <text evidence="11">The sequence shown here is derived from an EMBL/GenBank/DDBJ whole genome shotgun (WGS) entry which is preliminary data.</text>
</comment>
<dbReference type="AlphaFoldDB" id="A0A6B3VSQ7"/>
<sequence length="377" mass="43214">MTVATKEKLFDFLKEKGEELISGWEQKVLVRYDPPFSKTVIENGKKMYYILLESYYYSNDELEKKLKSLARRVAENYVTTNMNVGECAFTVNLARSILLELLNDSNLSLAEIRAALKRMNYLFDQFLYYTVTQYTDAKNKIIEEKTNYIDSTHKDRLTLLGQMTSSFIHEFRNPLTSVQGFIQLLRAEHPDMNYLNIISNELDQLNFRISQFLLLSKKELIGKEKTVFSLNEMLEEVLIFLYPSILDGKVKVMKEIEENLYLFGYADEFRQVFINIIFNAIDVLSHNCNDPTIKITATLTEGKKILVAIANNGPMIPSHLLATIFEPFVTTKKLGTGLGLFVCREIIEKHKGSLSCISEPNCTAFIIRLPAAEGKLA</sequence>
<dbReference type="PROSITE" id="PS50109">
    <property type="entry name" value="HIS_KIN"/>
    <property type="match status" value="1"/>
</dbReference>
<dbReference type="Pfam" id="PF09385">
    <property type="entry name" value="HisK_N"/>
    <property type="match status" value="1"/>
</dbReference>
<keyword evidence="12" id="KW-1185">Reference proteome</keyword>
<dbReference type="PANTHER" id="PTHR43065">
    <property type="entry name" value="SENSOR HISTIDINE KINASE"/>
    <property type="match status" value="1"/>
</dbReference>
<dbReference type="EMBL" id="JACEIO010000001">
    <property type="protein sequence ID" value="MBA4535626.1"/>
    <property type="molecule type" value="Genomic_DNA"/>
</dbReference>
<keyword evidence="6" id="KW-0418">Kinase</keyword>
<organism evidence="11 12">
    <name type="scientific">Bacillus aquiflavi</name>
    <dbReference type="NCBI Taxonomy" id="2672567"/>
    <lineage>
        <taxon>Bacteria</taxon>
        <taxon>Bacillati</taxon>
        <taxon>Bacillota</taxon>
        <taxon>Bacilli</taxon>
        <taxon>Bacillales</taxon>
        <taxon>Bacillaceae</taxon>
        <taxon>Bacillus</taxon>
    </lineage>
</organism>
<dbReference type="InterPro" id="IPR036890">
    <property type="entry name" value="HATPase_C_sf"/>
</dbReference>
<dbReference type="PANTHER" id="PTHR43065:SF10">
    <property type="entry name" value="PEROXIDE STRESS-ACTIVATED HISTIDINE KINASE MAK3"/>
    <property type="match status" value="1"/>
</dbReference>
<proteinExistence type="predicted"/>
<evidence type="ECO:0000256" key="1">
    <source>
        <dbReference type="ARBA" id="ARBA00000085"/>
    </source>
</evidence>
<dbReference type="SUPFAM" id="SSF55874">
    <property type="entry name" value="ATPase domain of HSP90 chaperone/DNA topoisomerase II/histidine kinase"/>
    <property type="match status" value="1"/>
</dbReference>
<reference evidence="11 12" key="1">
    <citation type="submission" date="2020-02" db="EMBL/GenBank/DDBJ databases">
        <title>Bacillus aquiflavi sp. nov., isolated from yellow water of strong flavor Chinese baijiu in Yibin region of China.</title>
        <authorList>
            <person name="Xie J."/>
        </authorList>
    </citation>
    <scope>NUCLEOTIDE SEQUENCE [LARGE SCALE GENOMIC DNA]</scope>
    <source>
        <strain evidence="11 12">3H-10</strain>
    </source>
</reference>
<dbReference type="Gene3D" id="1.10.287.130">
    <property type="match status" value="1"/>
</dbReference>
<dbReference type="Proteomes" id="UP000472971">
    <property type="component" value="Unassembled WGS sequence"/>
</dbReference>
<evidence type="ECO:0000313" key="10">
    <source>
        <dbReference type="EMBL" id="MBA4535626.1"/>
    </source>
</evidence>
<dbReference type="EC" id="2.7.13.3" evidence="2"/>
<keyword evidence="7" id="KW-0067">ATP-binding</keyword>
<accession>A0A6B3VSQ7</accession>